<feature type="binding site" evidence="9">
    <location>
        <position position="158"/>
    </location>
    <ligand>
        <name>Zn(2+)</name>
        <dbReference type="ChEBI" id="CHEBI:29105"/>
    </ligand>
</feature>
<name>A0A9W6W720_9ACTN</name>
<dbReference type="GO" id="GO:0004565">
    <property type="term" value="F:beta-galactosidase activity"/>
    <property type="evidence" value="ECO:0007669"/>
    <property type="project" value="UniProtKB-EC"/>
</dbReference>
<evidence type="ECO:0000256" key="9">
    <source>
        <dbReference type="PIRSR" id="PIRSR001084-3"/>
    </source>
</evidence>
<evidence type="ECO:0000256" key="3">
    <source>
        <dbReference type="ARBA" id="ARBA00012756"/>
    </source>
</evidence>
<dbReference type="Gene3D" id="2.60.40.1180">
    <property type="entry name" value="Golgi alpha-mannosidase II"/>
    <property type="match status" value="1"/>
</dbReference>
<dbReference type="EMBL" id="BSTX01000001">
    <property type="protein sequence ID" value="GLZ75518.1"/>
    <property type="molecule type" value="Genomic_DNA"/>
</dbReference>
<protein>
    <recommendedName>
        <fullName evidence="3 6">Beta-galactosidase</fullName>
        <shortName evidence="6">Beta-gal</shortName>
        <ecNumber evidence="3 6">3.2.1.23</ecNumber>
    </recommendedName>
</protein>
<evidence type="ECO:0000259" key="12">
    <source>
        <dbReference type="Pfam" id="PF08533"/>
    </source>
</evidence>
<evidence type="ECO:0000259" key="10">
    <source>
        <dbReference type="Pfam" id="PF02449"/>
    </source>
</evidence>
<dbReference type="InterPro" id="IPR013739">
    <property type="entry name" value="Beta_galactosidase_C"/>
</dbReference>
<sequence>MRITRVPGLLYGGDYNPEQWPSEVWAEDARLMAEAGVNMITLGVFSWARLEPEPGKYDLDWLGHIMDLLWEHGVHVDLATATASPPAWFVRKHPEALPVDKHGIRLEFGSRQHYCPSSPLFRAATVALAEQMALRFKDHPALAMWHISNEYGDHITECFCEVSAADFRRWLKERYGDLDALNHAWGTDFWSQRYTSFEQIEPPRLAPGPGNPTQSLDWRRFSSDALLACYQAEKDVLDRLSPGVPVTTNFMSMMKDLDYWAWAEREDIVSDDAYPDPTDPNAHVTAAMNYDLMRSLGKGRPWLLLEQAPSAVSWREVNVPKTPEQYRLWSLQTVARGADGVMHFQWRASRAGAEKFHSAMLPHGGTAARGWRRTVEMGADLLALAPVAGSRSEARVAIMHDWDSWWAAEFDQEQHPSHLVRVRDLIRAWYGVLWAANIACDFVPADADLSGYRAVLAPNLYLTTAATAASLSSYVDGGGTLVAGFFSGIVDEHDHVHDGPHPGALRDLLGLVADEFWPLPAGETVGLDAGGEAFTGTVWRDWLDPTTAEAVATYTTGELAGRPAITRNAHGEGSAWYLSTLPDARGLTAILGRALREAGVTPVGTAPEGVELCRRGEHLFVLNHTAASVEVEVPGRARDLLTGEEAEGRVTVAPSGVRCLVPLP</sequence>
<dbReference type="RefSeq" id="WP_285660755.1">
    <property type="nucleotide sequence ID" value="NZ_BSTX01000001.1"/>
</dbReference>
<dbReference type="PANTHER" id="PTHR36447">
    <property type="entry name" value="BETA-GALACTOSIDASE GANA"/>
    <property type="match status" value="1"/>
</dbReference>
<keyword evidence="5 6" id="KW-0326">Glycosidase</keyword>
<keyword evidence="9" id="KW-0479">Metal-binding</keyword>
<dbReference type="SUPFAM" id="SSF51445">
    <property type="entry name" value="(Trans)glycosidases"/>
    <property type="match status" value="1"/>
</dbReference>
<feature type="binding site" evidence="8">
    <location>
        <position position="111"/>
    </location>
    <ligand>
        <name>substrate</name>
    </ligand>
</feature>
<dbReference type="Pfam" id="PF02449">
    <property type="entry name" value="Glyco_hydro_42"/>
    <property type="match status" value="1"/>
</dbReference>
<keyword evidence="14" id="KW-1185">Reference proteome</keyword>
<comment type="catalytic activity">
    <reaction evidence="1 6">
        <text>Hydrolysis of terminal non-reducing beta-D-galactose residues in beta-D-galactosides.</text>
        <dbReference type="EC" id="3.2.1.23"/>
    </reaction>
</comment>
<dbReference type="EC" id="3.2.1.23" evidence="3 6"/>
<feature type="domain" description="Glycoside hydrolase family 42 N-terminal" evidence="10">
    <location>
        <begin position="14"/>
        <end position="382"/>
    </location>
</feature>
<evidence type="ECO:0000256" key="2">
    <source>
        <dbReference type="ARBA" id="ARBA00005940"/>
    </source>
</evidence>
<proteinExistence type="inferred from homology"/>
<feature type="binding site" evidence="8">
    <location>
        <position position="149"/>
    </location>
    <ligand>
        <name>substrate</name>
    </ligand>
</feature>
<keyword evidence="9" id="KW-0862">Zinc</keyword>
<dbReference type="InterPro" id="IPR013780">
    <property type="entry name" value="Glyco_hydro_b"/>
</dbReference>
<dbReference type="GO" id="GO:0046872">
    <property type="term" value="F:metal ion binding"/>
    <property type="evidence" value="ECO:0007669"/>
    <property type="project" value="UniProtKB-KW"/>
</dbReference>
<evidence type="ECO:0000256" key="5">
    <source>
        <dbReference type="ARBA" id="ARBA00023295"/>
    </source>
</evidence>
<evidence type="ECO:0000256" key="6">
    <source>
        <dbReference type="PIRNR" id="PIRNR001084"/>
    </source>
</evidence>
<feature type="active site" description="Nucleophile" evidence="7">
    <location>
        <position position="306"/>
    </location>
</feature>
<dbReference type="GO" id="GO:0006012">
    <property type="term" value="P:galactose metabolic process"/>
    <property type="evidence" value="ECO:0007669"/>
    <property type="project" value="InterPro"/>
</dbReference>
<dbReference type="GO" id="GO:0009341">
    <property type="term" value="C:beta-galactosidase complex"/>
    <property type="evidence" value="ECO:0007669"/>
    <property type="project" value="InterPro"/>
</dbReference>
<evidence type="ECO:0000313" key="14">
    <source>
        <dbReference type="Proteomes" id="UP001165079"/>
    </source>
</evidence>
<dbReference type="CDD" id="cd03143">
    <property type="entry name" value="A4_beta-galactosidase_middle_domain"/>
    <property type="match status" value="1"/>
</dbReference>
<evidence type="ECO:0000256" key="7">
    <source>
        <dbReference type="PIRSR" id="PIRSR001084-1"/>
    </source>
</evidence>
<dbReference type="Proteomes" id="UP001165079">
    <property type="component" value="Unassembled WGS sequence"/>
</dbReference>
<accession>A0A9W6W720</accession>
<reference evidence="13" key="1">
    <citation type="submission" date="2023-03" db="EMBL/GenBank/DDBJ databases">
        <title>Actinorhabdospora filicis NBRC 111898.</title>
        <authorList>
            <person name="Ichikawa N."/>
            <person name="Sato H."/>
            <person name="Tonouchi N."/>
        </authorList>
    </citation>
    <scope>NUCLEOTIDE SEQUENCE</scope>
    <source>
        <strain evidence="13">NBRC 111898</strain>
    </source>
</reference>
<feature type="domain" description="Beta-galactosidase C-terminal" evidence="12">
    <location>
        <begin position="609"/>
        <end position="660"/>
    </location>
</feature>
<evidence type="ECO:0000256" key="4">
    <source>
        <dbReference type="ARBA" id="ARBA00022801"/>
    </source>
</evidence>
<dbReference type="Gene3D" id="3.20.20.80">
    <property type="entry name" value="Glycosidases"/>
    <property type="match status" value="1"/>
</dbReference>
<dbReference type="InterPro" id="IPR003476">
    <property type="entry name" value="Glyco_hydro_42"/>
</dbReference>
<comment type="similarity">
    <text evidence="2 6">Belongs to the glycosyl hydrolase 42 family.</text>
</comment>
<dbReference type="InterPro" id="IPR013529">
    <property type="entry name" value="Glyco_hydro_42_N"/>
</dbReference>
<evidence type="ECO:0000256" key="1">
    <source>
        <dbReference type="ARBA" id="ARBA00001412"/>
    </source>
</evidence>
<dbReference type="InterPro" id="IPR013738">
    <property type="entry name" value="Beta_galactosidase_Trimer"/>
</dbReference>
<organism evidence="13 14">
    <name type="scientific">Actinorhabdospora filicis</name>
    <dbReference type="NCBI Taxonomy" id="1785913"/>
    <lineage>
        <taxon>Bacteria</taxon>
        <taxon>Bacillati</taxon>
        <taxon>Actinomycetota</taxon>
        <taxon>Actinomycetes</taxon>
        <taxon>Micromonosporales</taxon>
        <taxon>Micromonosporaceae</taxon>
        <taxon>Actinorhabdospora</taxon>
    </lineage>
</organism>
<feature type="binding site" evidence="9">
    <location>
        <position position="160"/>
    </location>
    <ligand>
        <name>Zn(2+)</name>
        <dbReference type="ChEBI" id="CHEBI:29105"/>
    </ligand>
</feature>
<comment type="caution">
    <text evidence="13">The sequence shown here is derived from an EMBL/GenBank/DDBJ whole genome shotgun (WGS) entry which is preliminary data.</text>
</comment>
<dbReference type="Pfam" id="PF08533">
    <property type="entry name" value="Glyco_hydro_42C"/>
    <property type="match status" value="1"/>
</dbReference>
<evidence type="ECO:0000313" key="13">
    <source>
        <dbReference type="EMBL" id="GLZ75518.1"/>
    </source>
</evidence>
<dbReference type="PIRSF" id="PIRSF001084">
    <property type="entry name" value="B-galactosidase"/>
    <property type="match status" value="1"/>
</dbReference>
<dbReference type="InterPro" id="IPR017853">
    <property type="entry name" value="GH"/>
</dbReference>
<keyword evidence="4 6" id="KW-0378">Hydrolase</keyword>
<dbReference type="InterPro" id="IPR029062">
    <property type="entry name" value="Class_I_gatase-like"/>
</dbReference>
<feature type="active site" description="Proton donor" evidence="7">
    <location>
        <position position="150"/>
    </location>
</feature>
<feature type="binding site" evidence="8">
    <location>
        <position position="314"/>
    </location>
    <ligand>
        <name>substrate</name>
    </ligand>
</feature>
<feature type="binding site" evidence="9">
    <location>
        <position position="115"/>
    </location>
    <ligand>
        <name>Zn(2+)</name>
        <dbReference type="ChEBI" id="CHEBI:29105"/>
    </ligand>
</feature>
<dbReference type="Pfam" id="PF08532">
    <property type="entry name" value="Glyco_hydro_42M"/>
    <property type="match status" value="1"/>
</dbReference>
<gene>
    <name evidence="13" type="ORF">Afil01_03250</name>
</gene>
<dbReference type="AlphaFoldDB" id="A0A9W6W720"/>
<evidence type="ECO:0000256" key="8">
    <source>
        <dbReference type="PIRSR" id="PIRSR001084-2"/>
    </source>
</evidence>
<feature type="domain" description="Beta-galactosidase trimerisation" evidence="11">
    <location>
        <begin position="394"/>
        <end position="600"/>
    </location>
</feature>
<evidence type="ECO:0000259" key="11">
    <source>
        <dbReference type="Pfam" id="PF08532"/>
    </source>
</evidence>
<dbReference type="Gene3D" id="3.40.50.880">
    <property type="match status" value="1"/>
</dbReference>
<dbReference type="SUPFAM" id="SSF52317">
    <property type="entry name" value="Class I glutamine amidotransferase-like"/>
    <property type="match status" value="1"/>
</dbReference>
<dbReference type="PANTHER" id="PTHR36447:SF1">
    <property type="entry name" value="BETA-GALACTOSIDASE GANA"/>
    <property type="match status" value="1"/>
</dbReference>